<protein>
    <submittedName>
        <fullName evidence="1">Uncharacterized protein</fullName>
    </submittedName>
</protein>
<organism evidence="1">
    <name type="scientific">Ignisphaera aggregans</name>
    <dbReference type="NCBI Taxonomy" id="334771"/>
    <lineage>
        <taxon>Archaea</taxon>
        <taxon>Thermoproteota</taxon>
        <taxon>Thermoprotei</taxon>
        <taxon>Desulfurococcales</taxon>
        <taxon>Desulfurococcaceae</taxon>
        <taxon>Ignisphaera</taxon>
    </lineage>
</organism>
<dbReference type="EMBL" id="DRUB01000168">
    <property type="protein sequence ID" value="HHR96798.1"/>
    <property type="molecule type" value="Genomic_DNA"/>
</dbReference>
<sequence>MSSTSITRNELIEIIKSNNMVEEFVNWLRNSKKIDIDPISLKDVDYDLLLEFVQSKGLLKTETLTEFENVSRDDDNILDNYIKNIESTKPKKIRRKT</sequence>
<proteinExistence type="predicted"/>
<comment type="caution">
    <text evidence="1">The sequence shown here is derived from an EMBL/GenBank/DDBJ whole genome shotgun (WGS) entry which is preliminary data.</text>
</comment>
<evidence type="ECO:0000313" key="1">
    <source>
        <dbReference type="EMBL" id="HHR96798.1"/>
    </source>
</evidence>
<accession>A0A7C5Z058</accession>
<dbReference type="AlphaFoldDB" id="A0A7C5Z058"/>
<reference evidence="1" key="1">
    <citation type="journal article" date="2020" name="mSystems">
        <title>Genome- and Community-Level Interaction Insights into Carbon Utilization and Element Cycling Functions of Hydrothermarchaeota in Hydrothermal Sediment.</title>
        <authorList>
            <person name="Zhou Z."/>
            <person name="Liu Y."/>
            <person name="Xu W."/>
            <person name="Pan J."/>
            <person name="Luo Z.H."/>
            <person name="Li M."/>
        </authorList>
    </citation>
    <scope>NUCLEOTIDE SEQUENCE [LARGE SCALE GENOMIC DNA]</scope>
    <source>
        <strain evidence="1">SpSt-1</strain>
    </source>
</reference>
<gene>
    <name evidence="1" type="ORF">ENL47_08385</name>
</gene>
<name>A0A7C5Z058_9CREN</name>